<protein>
    <submittedName>
        <fullName evidence="2">Flagellar motor switch protein</fullName>
    </submittedName>
</protein>
<proteinExistence type="predicted"/>
<evidence type="ECO:0000313" key="3">
    <source>
        <dbReference type="Proteomes" id="UP000037446"/>
    </source>
</evidence>
<name>A0A0L1KHE8_9SPHN</name>
<gene>
    <name evidence="2" type="ORF">J121_1044</name>
</gene>
<organism evidence="2 3">
    <name type="scientific">Qipengyuania citrea LAMA 915</name>
    <dbReference type="NCBI Taxonomy" id="1306953"/>
    <lineage>
        <taxon>Bacteria</taxon>
        <taxon>Pseudomonadati</taxon>
        <taxon>Pseudomonadota</taxon>
        <taxon>Alphaproteobacteria</taxon>
        <taxon>Sphingomonadales</taxon>
        <taxon>Erythrobacteraceae</taxon>
        <taxon>Qipengyuania</taxon>
    </lineage>
</organism>
<evidence type="ECO:0000259" key="1">
    <source>
        <dbReference type="Pfam" id="PF01052"/>
    </source>
</evidence>
<dbReference type="PATRIC" id="fig|1306953.7.peg.1071"/>
<dbReference type="AlphaFoldDB" id="A0A0L1KHE8"/>
<dbReference type="EMBL" id="JYNE01000008">
    <property type="protein sequence ID" value="KNH03465.1"/>
    <property type="molecule type" value="Genomic_DNA"/>
</dbReference>
<reference evidence="2" key="1">
    <citation type="submission" date="2015-02" db="EMBL/GenBank/DDBJ databases">
        <authorList>
            <person name="Chooi Y.-H."/>
        </authorList>
    </citation>
    <scope>NUCLEOTIDE SEQUENCE [LARGE SCALE GENOMIC DNA]</scope>
    <source>
        <strain evidence="2">LAMA 915</strain>
    </source>
</reference>
<accession>A0A0L1KHE8</accession>
<dbReference type="Gene3D" id="2.30.330.10">
    <property type="entry name" value="SpoA-like"/>
    <property type="match status" value="1"/>
</dbReference>
<keyword evidence="2" id="KW-0282">Flagellum</keyword>
<keyword evidence="2" id="KW-0969">Cilium</keyword>
<feature type="domain" description="Flagellar motor switch protein FliN-like C-terminal" evidence="1">
    <location>
        <begin position="227"/>
        <end position="293"/>
    </location>
</feature>
<dbReference type="InterPro" id="IPR001543">
    <property type="entry name" value="FliN-like_C"/>
</dbReference>
<keyword evidence="2" id="KW-0966">Cell projection</keyword>
<dbReference type="STRING" id="1306953.J121_1044"/>
<sequence length="298" mass="31285">MMNEPTPVAQAPAAQHCAELLSRAATPPDLDIEFARFARAAALEAAGQVAQLCDDRAIVVDVAETELMPVADWYAQVGTAHRHSFFALGQESRGILASVRIGELVGEFERILGGTGDVDEGCTALPASARYFAQQFEDRMAEVLRRASDQRGIAASANGDVIEQVAPFGGGERVWTTTLAVSSTKTARKWSIRLAACEQTIAGIVGTRTVSPAKGRPIGARGINGSAIADVALPLRAVLVDVPMSIARLASLAPGAVIPVAVNRNVPLLIGDLTIAHGCVGELDDRVALELNQTSLSE</sequence>
<dbReference type="InterPro" id="IPR036429">
    <property type="entry name" value="SpoA-like_sf"/>
</dbReference>
<evidence type="ECO:0000313" key="2">
    <source>
        <dbReference type="EMBL" id="KNH03465.1"/>
    </source>
</evidence>
<comment type="caution">
    <text evidence="2">The sequence shown here is derived from an EMBL/GenBank/DDBJ whole genome shotgun (WGS) entry which is preliminary data.</text>
</comment>
<dbReference type="SUPFAM" id="SSF101801">
    <property type="entry name" value="Surface presentation of antigens (SPOA)"/>
    <property type="match status" value="1"/>
</dbReference>
<dbReference type="Proteomes" id="UP000037446">
    <property type="component" value="Unassembled WGS sequence"/>
</dbReference>
<dbReference type="Pfam" id="PF01052">
    <property type="entry name" value="FliMN_C"/>
    <property type="match status" value="1"/>
</dbReference>